<evidence type="ECO:0000313" key="4">
    <source>
        <dbReference type="Proteomes" id="UP000256328"/>
    </source>
</evidence>
<feature type="region of interest" description="Disordered" evidence="2">
    <location>
        <begin position="613"/>
        <end position="728"/>
    </location>
</feature>
<feature type="region of interest" description="Disordered" evidence="2">
    <location>
        <begin position="1027"/>
        <end position="1078"/>
    </location>
</feature>
<dbReference type="AlphaFoldDB" id="A0A3D8SYQ5"/>
<evidence type="ECO:0000256" key="1">
    <source>
        <dbReference type="SAM" id="Coils"/>
    </source>
</evidence>
<feature type="compositionally biased region" description="Polar residues" evidence="2">
    <location>
        <begin position="784"/>
        <end position="803"/>
    </location>
</feature>
<organism evidence="3 4">
    <name type="scientific">Coleophoma crateriformis</name>
    <dbReference type="NCBI Taxonomy" id="565419"/>
    <lineage>
        <taxon>Eukaryota</taxon>
        <taxon>Fungi</taxon>
        <taxon>Dikarya</taxon>
        <taxon>Ascomycota</taxon>
        <taxon>Pezizomycotina</taxon>
        <taxon>Leotiomycetes</taxon>
        <taxon>Helotiales</taxon>
        <taxon>Dermateaceae</taxon>
        <taxon>Coleophoma</taxon>
    </lineage>
</organism>
<dbReference type="OrthoDB" id="3592945at2759"/>
<feature type="region of interest" description="Disordered" evidence="2">
    <location>
        <begin position="926"/>
        <end position="975"/>
    </location>
</feature>
<feature type="region of interest" description="Disordered" evidence="2">
    <location>
        <begin position="771"/>
        <end position="806"/>
    </location>
</feature>
<feature type="compositionally biased region" description="Acidic residues" evidence="2">
    <location>
        <begin position="1050"/>
        <end position="1064"/>
    </location>
</feature>
<protein>
    <submittedName>
        <fullName evidence="3">Uncharacterized protein</fullName>
    </submittedName>
</protein>
<feature type="compositionally biased region" description="Basic residues" evidence="2">
    <location>
        <begin position="887"/>
        <end position="897"/>
    </location>
</feature>
<feature type="compositionally biased region" description="Low complexity" evidence="2">
    <location>
        <begin position="771"/>
        <end position="783"/>
    </location>
</feature>
<feature type="region of interest" description="Disordered" evidence="2">
    <location>
        <begin position="870"/>
        <end position="897"/>
    </location>
</feature>
<feature type="coiled-coil region" evidence="1">
    <location>
        <begin position="498"/>
        <end position="546"/>
    </location>
</feature>
<keyword evidence="1" id="KW-0175">Coiled coil</keyword>
<feature type="compositionally biased region" description="Polar residues" evidence="2">
    <location>
        <begin position="716"/>
        <end position="728"/>
    </location>
</feature>
<proteinExistence type="predicted"/>
<evidence type="ECO:0000313" key="3">
    <source>
        <dbReference type="EMBL" id="RDW91426.1"/>
    </source>
</evidence>
<evidence type="ECO:0000256" key="2">
    <source>
        <dbReference type="SAM" id="MobiDB-lite"/>
    </source>
</evidence>
<gene>
    <name evidence="3" type="ORF">BP5796_02591</name>
</gene>
<reference evidence="3 4" key="1">
    <citation type="journal article" date="2018" name="IMA Fungus">
        <title>IMA Genome-F 9: Draft genome sequence of Annulohypoxylon stygium, Aspergillus mulundensis, Berkeleyomyces basicola (syn. Thielaviopsis basicola), Ceratocystis smalleyi, two Cercospora beticola strains, Coleophoma cylindrospora, Fusarium fracticaudum, Phialophora cf. hyalina, and Morchella septimelata.</title>
        <authorList>
            <person name="Wingfield B.D."/>
            <person name="Bills G.F."/>
            <person name="Dong Y."/>
            <person name="Huang W."/>
            <person name="Nel W.J."/>
            <person name="Swalarsk-Parry B.S."/>
            <person name="Vaghefi N."/>
            <person name="Wilken P.M."/>
            <person name="An Z."/>
            <person name="de Beer Z.W."/>
            <person name="De Vos L."/>
            <person name="Chen L."/>
            <person name="Duong T.A."/>
            <person name="Gao Y."/>
            <person name="Hammerbacher A."/>
            <person name="Kikkert J.R."/>
            <person name="Li Y."/>
            <person name="Li H."/>
            <person name="Li K."/>
            <person name="Li Q."/>
            <person name="Liu X."/>
            <person name="Ma X."/>
            <person name="Naidoo K."/>
            <person name="Pethybridge S.J."/>
            <person name="Sun J."/>
            <person name="Steenkamp E.T."/>
            <person name="van der Nest M.A."/>
            <person name="van Wyk S."/>
            <person name="Wingfield M.J."/>
            <person name="Xiong C."/>
            <person name="Yue Q."/>
            <person name="Zhang X."/>
        </authorList>
    </citation>
    <scope>NUCLEOTIDE SEQUENCE [LARGE SCALE GENOMIC DNA]</scope>
    <source>
        <strain evidence="3 4">BP5796</strain>
    </source>
</reference>
<dbReference type="Proteomes" id="UP000256328">
    <property type="component" value="Unassembled WGS sequence"/>
</dbReference>
<keyword evidence="4" id="KW-1185">Reference proteome</keyword>
<dbReference type="EMBL" id="PDLN01000003">
    <property type="protein sequence ID" value="RDW91426.1"/>
    <property type="molecule type" value="Genomic_DNA"/>
</dbReference>
<feature type="compositionally biased region" description="Low complexity" evidence="2">
    <location>
        <begin position="871"/>
        <end position="886"/>
    </location>
</feature>
<comment type="caution">
    <text evidence="3">The sequence shown here is derived from an EMBL/GenBank/DDBJ whole genome shotgun (WGS) entry which is preliminary data.</text>
</comment>
<name>A0A3D8SYQ5_9HELO</name>
<accession>A0A3D8SYQ5</accession>
<sequence length="1078" mass="118572">MSTMIVALPVSPSHMKTGKNGEGIYASAALSCCKDQKTDQGLTLPPKIQSHDSWQYDLSQTVTSDDMDLDSLLAPGQLDMILESIQDDDAWMHAISELDNYQSLETISRQTSPIKRASPAVAQPKLSLIGLAGEPESVSMALVAKSDADMNQGLLSDWHQTAWPHSFPGNEDFQDRPWMNTFKDGIHGESQTSIESPKESSMPYSGTVVSRPENGIQDMPKEFEVLHPSREVSATHNDNSKRHIFCSLPDTASQEYGQARCPGIQNEKTGQVTHSISVNPDVALPSIENAEHLHPAAISNKFSSRVVNTVDHGCSTRTGKDSSNPAKTTTSITHDHLDPQQDCLSQSFHQPSLLSLILALDNSSHKSLLTRTILETRQYLATMSENAPPASGSGLDPRIVDKLNALAYMFETDKHFQRSTIAWALQRMEANNTPSIAARGTADAGSILQKAREYLEESIKDVDSAIDFMLKLFYDHLCEQNTLIDSLESADVQYAKELAKVQERCNKLQIDHDGALRRASVFGTKVTSLQTQLEDASKHIKDLEARLYLNDQGGPLSSQNKSFWICLQRKQDGQTCDTLNPKLTWDSGTKELVQNRRCDQCKKEIPWHSRKAIGSFATSSTPESPPAKGSPKEAHSINDVETPKEARIPCKARLPTKSPLQDEEELSKESQSSNDIHSPKKRGASEQDKASRHTKRVRTLDLASKSTPDMPMLLPLSTSSKPQGQSATLHAHISGLTSSVHFLQSLKDFQSKHQATHIAAATQANHDIAPYSPLAASTSPASSDQYQSQSSEARNASLGTLQPSAEPEDIFNNHEIYSPMRKVQVLNKLTYVMDNDPNSPGFGKKTWGVWCLKGQEEQTRQRLEAEYLIENSNSTPAVSPSSPATTPRRKSQHGARVAHKVTPGEVAQARAMVEVSNSALKQQLGATQRAWMPSAQKKSSRPQTEVVDLTTECKDSDETETLSPASPHAYHDPTSRARGFGLVAQREDGMDEDFPETTAHASVQGHLGLGMPASEFGSVTQNVLDSHRKSDEGDCLFGSRRAESMISDEQNTELEQQSEEDELERDLSQALDEYARTT</sequence>
<feature type="compositionally biased region" description="Basic and acidic residues" evidence="2">
    <location>
        <begin position="630"/>
        <end position="648"/>
    </location>
</feature>